<proteinExistence type="predicted"/>
<gene>
    <name evidence="1" type="ORF">JXQ802_LOCUS2612</name>
    <name evidence="2" type="ORF">PYM288_LOCUS5370</name>
</gene>
<dbReference type="Proteomes" id="UP000663870">
    <property type="component" value="Unassembled WGS sequence"/>
</dbReference>
<evidence type="ECO:0000313" key="3">
    <source>
        <dbReference type="Proteomes" id="UP000663854"/>
    </source>
</evidence>
<organism evidence="2 3">
    <name type="scientific">Rotaria sordida</name>
    <dbReference type="NCBI Taxonomy" id="392033"/>
    <lineage>
        <taxon>Eukaryota</taxon>
        <taxon>Metazoa</taxon>
        <taxon>Spiralia</taxon>
        <taxon>Gnathifera</taxon>
        <taxon>Rotifera</taxon>
        <taxon>Eurotatoria</taxon>
        <taxon>Bdelloidea</taxon>
        <taxon>Philodinida</taxon>
        <taxon>Philodinidae</taxon>
        <taxon>Rotaria</taxon>
    </lineage>
</organism>
<accession>A0A813TUW5</accession>
<protein>
    <submittedName>
        <fullName evidence="2">Uncharacterized protein</fullName>
    </submittedName>
</protein>
<dbReference type="EMBL" id="CAJNOH010000054">
    <property type="protein sequence ID" value="CAF0816633.1"/>
    <property type="molecule type" value="Genomic_DNA"/>
</dbReference>
<keyword evidence="4" id="KW-1185">Reference proteome</keyword>
<evidence type="ECO:0000313" key="1">
    <source>
        <dbReference type="EMBL" id="CAF0768951.1"/>
    </source>
</evidence>
<comment type="caution">
    <text evidence="2">The sequence shown here is derived from an EMBL/GenBank/DDBJ whole genome shotgun (WGS) entry which is preliminary data.</text>
</comment>
<dbReference type="EMBL" id="CAJNOL010000032">
    <property type="protein sequence ID" value="CAF0768951.1"/>
    <property type="molecule type" value="Genomic_DNA"/>
</dbReference>
<dbReference type="Proteomes" id="UP000663854">
    <property type="component" value="Unassembled WGS sequence"/>
</dbReference>
<evidence type="ECO:0000313" key="2">
    <source>
        <dbReference type="EMBL" id="CAF0816633.1"/>
    </source>
</evidence>
<reference evidence="2" key="1">
    <citation type="submission" date="2021-02" db="EMBL/GenBank/DDBJ databases">
        <authorList>
            <person name="Nowell W R."/>
        </authorList>
    </citation>
    <scope>NUCLEOTIDE SEQUENCE</scope>
</reference>
<evidence type="ECO:0000313" key="4">
    <source>
        <dbReference type="Proteomes" id="UP000663870"/>
    </source>
</evidence>
<sequence length="82" mass="9370">MWVRECRQGGSDNYYIESGGMYIDCKADPNELDTGANVDISELNSLRSTYDYVINESYNVQSQSNCFGHSYDYFNKLNVDVS</sequence>
<name>A0A813TUW5_9BILA</name>
<dbReference type="AlphaFoldDB" id="A0A813TUW5"/>